<evidence type="ECO:0000313" key="8">
    <source>
        <dbReference type="Proteomes" id="UP000811619"/>
    </source>
</evidence>
<organism evidence="7 8">
    <name type="scientific">Claviceps africana</name>
    <dbReference type="NCBI Taxonomy" id="83212"/>
    <lineage>
        <taxon>Eukaryota</taxon>
        <taxon>Fungi</taxon>
        <taxon>Dikarya</taxon>
        <taxon>Ascomycota</taxon>
        <taxon>Pezizomycotina</taxon>
        <taxon>Sordariomycetes</taxon>
        <taxon>Hypocreomycetidae</taxon>
        <taxon>Hypocreales</taxon>
        <taxon>Clavicipitaceae</taxon>
        <taxon>Claviceps</taxon>
    </lineage>
</organism>
<dbReference type="PROSITE" id="PS00170">
    <property type="entry name" value="CSA_PPIASE_1"/>
    <property type="match status" value="1"/>
</dbReference>
<dbReference type="PANTHER" id="PTHR11071">
    <property type="entry name" value="PEPTIDYL-PROLYL CIS-TRANS ISOMERASE"/>
    <property type="match status" value="1"/>
</dbReference>
<dbReference type="PANTHER" id="PTHR11071:SF561">
    <property type="entry name" value="PEPTIDYL-PROLYL CIS-TRANS ISOMERASE D-RELATED"/>
    <property type="match status" value="1"/>
</dbReference>
<evidence type="ECO:0000256" key="5">
    <source>
        <dbReference type="SAM" id="Phobius"/>
    </source>
</evidence>
<dbReference type="PROSITE" id="PS50072">
    <property type="entry name" value="CSA_PPIASE_2"/>
    <property type="match status" value="1"/>
</dbReference>
<evidence type="ECO:0000256" key="1">
    <source>
        <dbReference type="ARBA" id="ARBA00000971"/>
    </source>
</evidence>
<feature type="signal peptide" evidence="4">
    <location>
        <begin position="1"/>
        <end position="28"/>
    </location>
</feature>
<keyword evidence="4" id="KW-0732">Signal</keyword>
<comment type="similarity">
    <text evidence="4">Belongs to the cyclophilin-type PPIase family.</text>
</comment>
<dbReference type="Proteomes" id="UP000811619">
    <property type="component" value="Unassembled WGS sequence"/>
</dbReference>
<dbReference type="GO" id="GO:0006457">
    <property type="term" value="P:protein folding"/>
    <property type="evidence" value="ECO:0007669"/>
    <property type="project" value="InterPro"/>
</dbReference>
<dbReference type="OrthoDB" id="193499at2759"/>
<dbReference type="InterPro" id="IPR020892">
    <property type="entry name" value="Cyclophilin-type_PPIase_CS"/>
</dbReference>
<accession>A0A8K0JCU3</accession>
<dbReference type="CDD" id="cd01926">
    <property type="entry name" value="cyclophilin_ABH_like"/>
    <property type="match status" value="1"/>
</dbReference>
<feature type="transmembrane region" description="Helical" evidence="5">
    <location>
        <begin position="237"/>
        <end position="253"/>
    </location>
</feature>
<dbReference type="GO" id="GO:0016018">
    <property type="term" value="F:cyclosporin A binding"/>
    <property type="evidence" value="ECO:0007669"/>
    <property type="project" value="TreeGrafter"/>
</dbReference>
<reference evidence="7" key="1">
    <citation type="journal article" date="2020" name="bioRxiv">
        <title>Whole genome comparisons of ergot fungi reveals the divergence and evolution of species within the genus Claviceps are the result of varying mechanisms driving genome evolution and host range expansion.</title>
        <authorList>
            <person name="Wyka S.A."/>
            <person name="Mondo S.J."/>
            <person name="Liu M."/>
            <person name="Dettman J."/>
            <person name="Nalam V."/>
            <person name="Broders K.D."/>
        </authorList>
    </citation>
    <scope>NUCLEOTIDE SEQUENCE</scope>
    <source>
        <strain evidence="7">CCC 489</strain>
    </source>
</reference>
<evidence type="ECO:0000256" key="4">
    <source>
        <dbReference type="RuleBase" id="RU363019"/>
    </source>
</evidence>
<feature type="chain" id="PRO_5035487640" description="Peptidyl-prolyl cis-trans isomerase" evidence="4">
    <location>
        <begin position="29"/>
        <end position="270"/>
    </location>
</feature>
<feature type="domain" description="PPIase cyclophilin-type" evidence="6">
    <location>
        <begin position="39"/>
        <end position="196"/>
    </location>
</feature>
<name>A0A8K0JCU3_9HYPO</name>
<keyword evidence="5" id="KW-0812">Transmembrane</keyword>
<dbReference type="InterPro" id="IPR002130">
    <property type="entry name" value="Cyclophilin-type_PPIase_dom"/>
</dbReference>
<dbReference type="EMBL" id="SRPY01000058">
    <property type="protein sequence ID" value="KAG5929407.1"/>
    <property type="molecule type" value="Genomic_DNA"/>
</dbReference>
<evidence type="ECO:0000256" key="3">
    <source>
        <dbReference type="ARBA" id="ARBA00023235"/>
    </source>
</evidence>
<evidence type="ECO:0000259" key="6">
    <source>
        <dbReference type="PROSITE" id="PS50072"/>
    </source>
</evidence>
<dbReference type="InterPro" id="IPR029000">
    <property type="entry name" value="Cyclophilin-like_dom_sf"/>
</dbReference>
<evidence type="ECO:0000313" key="7">
    <source>
        <dbReference type="EMBL" id="KAG5929407.1"/>
    </source>
</evidence>
<protein>
    <recommendedName>
        <fullName evidence="4">Peptidyl-prolyl cis-trans isomerase</fullName>
        <shortName evidence="4">PPIase</shortName>
        <ecNumber evidence="4">5.2.1.8</ecNumber>
    </recommendedName>
</protein>
<comment type="catalytic activity">
    <reaction evidence="1 4">
        <text>[protein]-peptidylproline (omega=180) = [protein]-peptidylproline (omega=0)</text>
        <dbReference type="Rhea" id="RHEA:16237"/>
        <dbReference type="Rhea" id="RHEA-COMP:10747"/>
        <dbReference type="Rhea" id="RHEA-COMP:10748"/>
        <dbReference type="ChEBI" id="CHEBI:83833"/>
        <dbReference type="ChEBI" id="CHEBI:83834"/>
        <dbReference type="EC" id="5.2.1.8"/>
    </reaction>
</comment>
<dbReference type="PRINTS" id="PR00153">
    <property type="entry name" value="CSAPPISMRASE"/>
</dbReference>
<keyword evidence="5" id="KW-0472">Membrane</keyword>
<dbReference type="Pfam" id="PF00160">
    <property type="entry name" value="Pro_isomerase"/>
    <property type="match status" value="1"/>
</dbReference>
<dbReference type="GO" id="GO:0005783">
    <property type="term" value="C:endoplasmic reticulum"/>
    <property type="evidence" value="ECO:0007669"/>
    <property type="project" value="TreeGrafter"/>
</dbReference>
<dbReference type="GO" id="GO:0000324">
    <property type="term" value="C:fungal-type vacuole"/>
    <property type="evidence" value="ECO:0007669"/>
    <property type="project" value="TreeGrafter"/>
</dbReference>
<sequence length="270" mass="28822">MLNLRRLVVSFALLLGVGLVMFSQAAEAAKGPKITSKVFFDIEIGGAPAGRVTFGLYGKTVPKTAENFRALATGEKGFGYQDSTFHRVIKGFMIQGGDFTKGDGTGGKSIYGAKFPDENFKLKHTRQGLLSMANAGQDTNGSQFFITTVVTSWLDGRHVVFGEVLSGYEIIEKIENLPTAAGDKPKEAVKVVKSGELEVPPEDLYGSAGWADGVAPVESDATDAVSATEGLSSMRKIAMFGFVLIAAVFYVRLRKSSNKDAFGLGNKPFA</sequence>
<comment type="function">
    <text evidence="4">PPIases accelerate the folding of proteins. It catalyzes the cis-trans isomerization of proline imidic peptide bonds in oligopeptides.</text>
</comment>
<comment type="caution">
    <text evidence="7">The sequence shown here is derived from an EMBL/GenBank/DDBJ whole genome shotgun (WGS) entry which is preliminary data.</text>
</comment>
<keyword evidence="5" id="KW-1133">Transmembrane helix</keyword>
<keyword evidence="8" id="KW-1185">Reference proteome</keyword>
<gene>
    <name evidence="7" type="primary">CPR2</name>
    <name evidence="7" type="ORF">E4U42_005979</name>
</gene>
<dbReference type="FunFam" id="2.40.100.10:FF:000001">
    <property type="entry name" value="Peptidyl-prolyl cis-trans isomerase"/>
    <property type="match status" value="1"/>
</dbReference>
<keyword evidence="3 4" id="KW-0413">Isomerase</keyword>
<dbReference type="AlphaFoldDB" id="A0A8K0JCU3"/>
<dbReference type="GO" id="GO:0003755">
    <property type="term" value="F:peptidyl-prolyl cis-trans isomerase activity"/>
    <property type="evidence" value="ECO:0007669"/>
    <property type="project" value="UniProtKB-UniRule"/>
</dbReference>
<dbReference type="EC" id="5.2.1.8" evidence="4"/>
<dbReference type="Gene3D" id="2.40.100.10">
    <property type="entry name" value="Cyclophilin-like"/>
    <property type="match status" value="1"/>
</dbReference>
<proteinExistence type="inferred from homology"/>
<evidence type="ECO:0000256" key="2">
    <source>
        <dbReference type="ARBA" id="ARBA00023110"/>
    </source>
</evidence>
<keyword evidence="2 4" id="KW-0697">Rotamase</keyword>
<dbReference type="SUPFAM" id="SSF50891">
    <property type="entry name" value="Cyclophilin-like"/>
    <property type="match status" value="1"/>
</dbReference>